<sequence length="198" mass="22780">MFQIGDTLISEEILSEEFVCNLNKCKGICCVEGDSGAPLNEDELPILDDIYENVKPYLRPEGIAAIEKIGKYDMDSDGEWVTPLVDGNECAYVIFDERGITKCGIEKAYEEGAVDYKKPISCHLYPVRIKEYKKFTAVNYHVWDICSDACALGKELKVNVAHFLKDALTRKFGKEWYDELLLIDKEYQQKKQKKRFRL</sequence>
<keyword evidence="3" id="KW-1185">Reference proteome</keyword>
<dbReference type="Proteomes" id="UP000192393">
    <property type="component" value="Unassembled WGS sequence"/>
</dbReference>
<name>A0A1W1YD81_9FLAO</name>
<dbReference type="OrthoDB" id="597501at2"/>
<dbReference type="InterPro" id="IPR021458">
    <property type="entry name" value="Rv0495c"/>
</dbReference>
<comment type="similarity">
    <text evidence="1">Belongs to the Rv0495c family.</text>
</comment>
<evidence type="ECO:0000256" key="1">
    <source>
        <dbReference type="ARBA" id="ARBA00093770"/>
    </source>
</evidence>
<protein>
    <recommendedName>
        <fullName evidence="4">DUF3109 family protein</fullName>
    </recommendedName>
</protein>
<organism evidence="2 3">
    <name type="scientific">Moheibacter sediminis</name>
    <dbReference type="NCBI Taxonomy" id="1434700"/>
    <lineage>
        <taxon>Bacteria</taxon>
        <taxon>Pseudomonadati</taxon>
        <taxon>Bacteroidota</taxon>
        <taxon>Flavobacteriia</taxon>
        <taxon>Flavobacteriales</taxon>
        <taxon>Weeksellaceae</taxon>
        <taxon>Moheibacter</taxon>
    </lineage>
</organism>
<reference evidence="2 3" key="1">
    <citation type="submission" date="2017-04" db="EMBL/GenBank/DDBJ databases">
        <authorList>
            <person name="Afonso C.L."/>
            <person name="Miller P.J."/>
            <person name="Scott M.A."/>
            <person name="Spackman E."/>
            <person name="Goraichik I."/>
            <person name="Dimitrov K.M."/>
            <person name="Suarez D.L."/>
            <person name="Swayne D.E."/>
        </authorList>
    </citation>
    <scope>NUCLEOTIDE SEQUENCE [LARGE SCALE GENOMIC DNA]</scope>
    <source>
        <strain evidence="2 3">CGMCC 1.12708</strain>
    </source>
</reference>
<proteinExistence type="inferred from homology"/>
<dbReference type="RefSeq" id="WP_084015526.1">
    <property type="nucleotide sequence ID" value="NZ_FWXS01000001.1"/>
</dbReference>
<gene>
    <name evidence="2" type="ORF">SAMN06296427_101282</name>
</gene>
<evidence type="ECO:0000313" key="3">
    <source>
        <dbReference type="Proteomes" id="UP000192393"/>
    </source>
</evidence>
<dbReference type="Pfam" id="PF11307">
    <property type="entry name" value="DUF3109"/>
    <property type="match status" value="1"/>
</dbReference>
<evidence type="ECO:0008006" key="4">
    <source>
        <dbReference type="Google" id="ProtNLM"/>
    </source>
</evidence>
<dbReference type="AlphaFoldDB" id="A0A1W1YD81"/>
<evidence type="ECO:0000313" key="2">
    <source>
        <dbReference type="EMBL" id="SMC34105.1"/>
    </source>
</evidence>
<dbReference type="STRING" id="1434700.SAMN06296427_101282"/>
<dbReference type="EMBL" id="FWXS01000001">
    <property type="protein sequence ID" value="SMC34105.1"/>
    <property type="molecule type" value="Genomic_DNA"/>
</dbReference>
<accession>A0A1W1YD81</accession>